<name>A0AAP9CXA9_BACFG</name>
<evidence type="ECO:0000313" key="1">
    <source>
        <dbReference type="EMBL" id="QCQ34707.1"/>
    </source>
</evidence>
<gene>
    <name evidence="1" type="ORF">IA74_000505</name>
</gene>
<dbReference type="Proteomes" id="UP000028294">
    <property type="component" value="Chromosome"/>
</dbReference>
<organism evidence="1 2">
    <name type="scientific">Bacteroides fragilis</name>
    <dbReference type="NCBI Taxonomy" id="817"/>
    <lineage>
        <taxon>Bacteria</taxon>
        <taxon>Pseudomonadati</taxon>
        <taxon>Bacteroidota</taxon>
        <taxon>Bacteroidia</taxon>
        <taxon>Bacteroidales</taxon>
        <taxon>Bacteroidaceae</taxon>
        <taxon>Bacteroides</taxon>
    </lineage>
</organism>
<accession>A0AAP9CXA9</accession>
<dbReference type="AlphaFoldDB" id="A0AAP9CXA9"/>
<dbReference type="EMBL" id="CP036553">
    <property type="protein sequence ID" value="QCQ34707.1"/>
    <property type="molecule type" value="Genomic_DNA"/>
</dbReference>
<dbReference type="GeneID" id="99668818"/>
<sequence>MERLFRIQGLICLLLCITPDIVWGQVYTPQGSLVSDTYAIPGYYSPAQKLAIKQEYEQAYPRAIYIDEADPTYNCHAYAWHISEGGSHVWMGMSTNPTSIYWEDGSYIETTASDPEATKVSYPDDNHSAIVSTPSYYFISKWGNTCLFKHTKSDCPYQRSKTLRYFKLSMKISGKQVLVIPPSGNTVTSEYILSRVPVGASVEWVVDRGAATIVSGQGSDKVRIAFSYNSSVSAIVHCNTGLDVKIPSLHVIASKYPIVTDIDLFKYGQGNGEYTVKALVTDPTSVCTWECSGHSRLYEIPYPDDASFIENPNLFRAIDFYERGSYTISVYAANAVGIGTSFSKTFDIQDVKSSFSFSVSPNPVIGNVMQLEIVNRVRSVEQFTISVYTADYSQVVKELVTPLSSLIVDISSLEDGEYWVEVKEGDRVCKQRLDIKRQ</sequence>
<protein>
    <recommendedName>
        <fullName evidence="3">T9SS type A sorting domain-containing protein</fullName>
    </recommendedName>
</protein>
<proteinExistence type="predicted"/>
<evidence type="ECO:0008006" key="3">
    <source>
        <dbReference type="Google" id="ProtNLM"/>
    </source>
</evidence>
<dbReference type="RefSeq" id="WP_005808638.1">
    <property type="nucleotide sequence ID" value="NZ_CP036553.1"/>
</dbReference>
<evidence type="ECO:0000313" key="2">
    <source>
        <dbReference type="Proteomes" id="UP000028294"/>
    </source>
</evidence>
<reference evidence="1 2" key="1">
    <citation type="submission" date="2019-03" db="EMBL/GenBank/DDBJ databases">
        <title>Complete genome assembly of MDR B. fragilis.</title>
        <authorList>
            <person name="Sydenham T.V."/>
            <person name="Hasman H."/>
            <person name="Justesen U.S."/>
        </authorList>
    </citation>
    <scope>NUCLEOTIDE SEQUENCE [LARGE SCALE GENOMIC DNA]</scope>
    <source>
        <strain evidence="1 2">DCMOUH0067B</strain>
    </source>
</reference>